<protein>
    <recommendedName>
        <fullName evidence="4">Tyr recombinase domain-containing protein</fullName>
    </recommendedName>
</protein>
<dbReference type="Proteomes" id="UP000271624">
    <property type="component" value="Unassembled WGS sequence"/>
</dbReference>
<dbReference type="InterPro" id="IPR013762">
    <property type="entry name" value="Integrase-like_cat_sf"/>
</dbReference>
<comment type="similarity">
    <text evidence="1">Belongs to the 'phage' integrase family.</text>
</comment>
<dbReference type="InterPro" id="IPR050090">
    <property type="entry name" value="Tyrosine_recombinase_XerCD"/>
</dbReference>
<name>A0A3S1D3A5_9CYAN</name>
<dbReference type="RefSeq" id="WP_127083929.1">
    <property type="nucleotide sequence ID" value="NZ_RSCL01000015.1"/>
</dbReference>
<gene>
    <name evidence="5" type="ORF">DSM106972_056620</name>
</gene>
<dbReference type="OrthoDB" id="530235at2"/>
<dbReference type="Gene3D" id="1.10.443.10">
    <property type="entry name" value="Intergrase catalytic core"/>
    <property type="match status" value="1"/>
</dbReference>
<keyword evidence="6" id="KW-1185">Reference proteome</keyword>
<keyword evidence="3" id="KW-0233">DNA recombination</keyword>
<comment type="caution">
    <text evidence="5">The sequence shown here is derived from an EMBL/GenBank/DDBJ whole genome shotgun (WGS) entry which is preliminary data.</text>
</comment>
<dbReference type="EMBL" id="RSCL01000015">
    <property type="protein sequence ID" value="RUT02742.1"/>
    <property type="molecule type" value="Genomic_DNA"/>
</dbReference>
<accession>A0A3S1D3A5</accession>
<dbReference type="InterPro" id="IPR010998">
    <property type="entry name" value="Integrase_recombinase_N"/>
</dbReference>
<evidence type="ECO:0000313" key="5">
    <source>
        <dbReference type="EMBL" id="RUT02742.1"/>
    </source>
</evidence>
<evidence type="ECO:0000256" key="2">
    <source>
        <dbReference type="ARBA" id="ARBA00023125"/>
    </source>
</evidence>
<reference evidence="5" key="1">
    <citation type="submission" date="2018-12" db="EMBL/GenBank/DDBJ databases">
        <authorList>
            <person name="Will S."/>
            <person name="Neumann-Schaal M."/>
            <person name="Henke P."/>
        </authorList>
    </citation>
    <scope>NUCLEOTIDE SEQUENCE</scope>
    <source>
        <strain evidence="5">PCC 7102</strain>
    </source>
</reference>
<evidence type="ECO:0000313" key="6">
    <source>
        <dbReference type="Proteomes" id="UP000271624"/>
    </source>
</evidence>
<dbReference type="GO" id="GO:0015074">
    <property type="term" value="P:DNA integration"/>
    <property type="evidence" value="ECO:0007669"/>
    <property type="project" value="InterPro"/>
</dbReference>
<dbReference type="AlphaFoldDB" id="A0A3S1D3A5"/>
<dbReference type="PANTHER" id="PTHR30349">
    <property type="entry name" value="PHAGE INTEGRASE-RELATED"/>
    <property type="match status" value="1"/>
</dbReference>
<keyword evidence="2" id="KW-0238">DNA-binding</keyword>
<dbReference type="GO" id="GO:0006310">
    <property type="term" value="P:DNA recombination"/>
    <property type="evidence" value="ECO:0007669"/>
    <property type="project" value="UniProtKB-KW"/>
</dbReference>
<dbReference type="SUPFAM" id="SSF56349">
    <property type="entry name" value="DNA breaking-rejoining enzymes"/>
    <property type="match status" value="1"/>
</dbReference>
<proteinExistence type="inferred from homology"/>
<organism evidence="5 6">
    <name type="scientific">Dulcicalothrix desertica PCC 7102</name>
    <dbReference type="NCBI Taxonomy" id="232991"/>
    <lineage>
        <taxon>Bacteria</taxon>
        <taxon>Bacillati</taxon>
        <taxon>Cyanobacteriota</taxon>
        <taxon>Cyanophyceae</taxon>
        <taxon>Nostocales</taxon>
        <taxon>Calotrichaceae</taxon>
        <taxon>Dulcicalothrix</taxon>
    </lineage>
</organism>
<dbReference type="PANTHER" id="PTHR30349:SF41">
    <property type="entry name" value="INTEGRASE_RECOMBINASE PROTEIN MJ0367-RELATED"/>
    <property type="match status" value="1"/>
</dbReference>
<dbReference type="InterPro" id="IPR022000">
    <property type="entry name" value="Min27-like_integrase_DNA_bind"/>
</dbReference>
<evidence type="ECO:0000259" key="4">
    <source>
        <dbReference type="PROSITE" id="PS51898"/>
    </source>
</evidence>
<dbReference type="Gene3D" id="1.10.150.130">
    <property type="match status" value="1"/>
</dbReference>
<reference evidence="5" key="2">
    <citation type="journal article" date="2019" name="Genome Biol. Evol.">
        <title>Day and night: Metabolic profiles and evolutionary relationships of six axenic non-marine cyanobacteria.</title>
        <authorList>
            <person name="Will S.E."/>
            <person name="Henke P."/>
            <person name="Boedeker C."/>
            <person name="Huang S."/>
            <person name="Brinkmann H."/>
            <person name="Rohde M."/>
            <person name="Jarek M."/>
            <person name="Friedl T."/>
            <person name="Seufert S."/>
            <person name="Schumacher M."/>
            <person name="Overmann J."/>
            <person name="Neumann-Schaal M."/>
            <person name="Petersen J."/>
        </authorList>
    </citation>
    <scope>NUCLEOTIDE SEQUENCE [LARGE SCALE GENOMIC DNA]</scope>
    <source>
        <strain evidence="5">PCC 7102</strain>
    </source>
</reference>
<dbReference type="InterPro" id="IPR011010">
    <property type="entry name" value="DNA_brk_join_enz"/>
</dbReference>
<dbReference type="CDD" id="cd00796">
    <property type="entry name" value="INT_Rci_Hp1_C"/>
    <property type="match status" value="1"/>
</dbReference>
<dbReference type="InterPro" id="IPR002104">
    <property type="entry name" value="Integrase_catalytic"/>
</dbReference>
<evidence type="ECO:0000256" key="1">
    <source>
        <dbReference type="ARBA" id="ARBA00008857"/>
    </source>
</evidence>
<evidence type="ECO:0000256" key="3">
    <source>
        <dbReference type="ARBA" id="ARBA00023172"/>
    </source>
</evidence>
<feature type="domain" description="Tyr recombinase" evidence="4">
    <location>
        <begin position="188"/>
        <end position="373"/>
    </location>
</feature>
<dbReference type="Pfam" id="PF12167">
    <property type="entry name" value="Arm-DNA-bind_2"/>
    <property type="match status" value="1"/>
</dbReference>
<dbReference type="Pfam" id="PF00589">
    <property type="entry name" value="Phage_integrase"/>
    <property type="match status" value="1"/>
</dbReference>
<dbReference type="PROSITE" id="PS51898">
    <property type="entry name" value="TYR_RECOMBINASE"/>
    <property type="match status" value="1"/>
</dbReference>
<sequence>MASQDLNGSRKGVVAIEEVKQRLRLRWTFANKRYCLSLGFPNTTVNIKAAKQLAAKIELDMLTDNFDTSLKKYQPGINEKDPRGSVTELFDLFIAYKSKSLYRRSIEKYHTTAKQLKDFFKENNPATSVSEKDAELFAEHQKKKLAEFSLKERLTIIRASWTWGIKQGLVKVNPWEELPGRIKVPPKRKPQPFTTDELALIFKAFEENRYYKYYLPFVQFRAWTGARISEAIGLRWGDVSEDCCEVWIGSSLSRGQRKASKNNKPRTIPCNPRIQALLKSVKPSLTNENDLVFPSPEGLAIRDVEFCKRAWRTCLKTAGVKYRSFYHLRHTFISHCLAQGMSPAAIAEITGHSIEVLYKHYAGNITKVLIPDF</sequence>
<dbReference type="GO" id="GO:0003677">
    <property type="term" value="F:DNA binding"/>
    <property type="evidence" value="ECO:0007669"/>
    <property type="project" value="UniProtKB-KW"/>
</dbReference>